<evidence type="ECO:0000256" key="1">
    <source>
        <dbReference type="SAM" id="Coils"/>
    </source>
</evidence>
<proteinExistence type="predicted"/>
<gene>
    <name evidence="2" type="ORF">E6W99_13100</name>
</gene>
<evidence type="ECO:0000313" key="3">
    <source>
        <dbReference type="Proteomes" id="UP000310334"/>
    </source>
</evidence>
<evidence type="ECO:0008006" key="4">
    <source>
        <dbReference type="Google" id="ProtNLM"/>
    </source>
</evidence>
<dbReference type="Proteomes" id="UP000310334">
    <property type="component" value="Unassembled WGS sequence"/>
</dbReference>
<feature type="coiled-coil region" evidence="1">
    <location>
        <begin position="39"/>
        <end position="81"/>
    </location>
</feature>
<keyword evidence="1" id="KW-0175">Coiled coil</keyword>
<organism evidence="2 3">
    <name type="scientific">Metabacillus sediminilitoris</name>
    <dbReference type="NCBI Taxonomy" id="2567941"/>
    <lineage>
        <taxon>Bacteria</taxon>
        <taxon>Bacillati</taxon>
        <taxon>Bacillota</taxon>
        <taxon>Bacilli</taxon>
        <taxon>Bacillales</taxon>
        <taxon>Bacillaceae</taxon>
        <taxon>Metabacillus</taxon>
    </lineage>
</organism>
<reference evidence="2 3" key="1">
    <citation type="submission" date="2019-04" db="EMBL/GenBank/DDBJ databases">
        <title>Bacillus sediminilitoris sp. nov., isolated from a tidal flat sediment on the East China Sea.</title>
        <authorList>
            <person name="Wei Y."/>
            <person name="Mao H."/>
            <person name="Fang J."/>
        </authorList>
    </citation>
    <scope>NUCLEOTIDE SEQUENCE [LARGE SCALE GENOMIC DNA]</scope>
    <source>
        <strain evidence="2 3">DSL-17</strain>
    </source>
</reference>
<dbReference type="AlphaFoldDB" id="A0A4S4BVW5"/>
<evidence type="ECO:0000313" key="2">
    <source>
        <dbReference type="EMBL" id="THF79285.1"/>
    </source>
</evidence>
<dbReference type="OrthoDB" id="2936945at2"/>
<keyword evidence="3" id="KW-1185">Reference proteome</keyword>
<sequence>MPYNKNKQQSFQAAQQGATDAFDAYENIVKDGADYGSQLKHLTEEVNEAYQQINNALENASETQRQRLEQYQRDLQKIVNDVNQSNT</sequence>
<protein>
    <recommendedName>
        <fullName evidence="4">Small, acid-soluble spore protein N</fullName>
    </recommendedName>
</protein>
<accession>A0A4S4BVW5</accession>
<dbReference type="EMBL" id="SSNT01000009">
    <property type="protein sequence ID" value="THF79285.1"/>
    <property type="molecule type" value="Genomic_DNA"/>
</dbReference>
<name>A0A4S4BVW5_9BACI</name>
<comment type="caution">
    <text evidence="2">The sequence shown here is derived from an EMBL/GenBank/DDBJ whole genome shotgun (WGS) entry which is preliminary data.</text>
</comment>
<dbReference type="RefSeq" id="WP_136354551.1">
    <property type="nucleotide sequence ID" value="NZ_CP046266.1"/>
</dbReference>